<dbReference type="AlphaFoldDB" id="A0A1E3PB15"/>
<evidence type="ECO:0000313" key="10">
    <source>
        <dbReference type="EMBL" id="ODQ62615.1"/>
    </source>
</evidence>
<keyword evidence="7" id="KW-0472">Membrane</keyword>
<dbReference type="GeneID" id="30200278"/>
<dbReference type="GO" id="GO:0015031">
    <property type="term" value="P:protein transport"/>
    <property type="evidence" value="ECO:0007669"/>
    <property type="project" value="UniProtKB-KW"/>
</dbReference>
<protein>
    <recommendedName>
        <fullName evidence="3">Conserved oligomeric Golgi complex subunit 8</fullName>
    </recommendedName>
    <alternativeName>
        <fullName evidence="8">Component of oligomeric Golgi complex 8</fullName>
    </alternativeName>
</protein>
<dbReference type="Pfam" id="PF04124">
    <property type="entry name" value="Dor1"/>
    <property type="match status" value="1"/>
</dbReference>
<name>A0A1E3PB15_WICAA</name>
<keyword evidence="11" id="KW-1185">Reference proteome</keyword>
<organism evidence="10 11">
    <name type="scientific">Wickerhamomyces anomalus (strain ATCC 58044 / CBS 1984 / NCYC 433 / NRRL Y-366-8)</name>
    <name type="common">Yeast</name>
    <name type="synonym">Hansenula anomala</name>
    <dbReference type="NCBI Taxonomy" id="683960"/>
    <lineage>
        <taxon>Eukaryota</taxon>
        <taxon>Fungi</taxon>
        <taxon>Dikarya</taxon>
        <taxon>Ascomycota</taxon>
        <taxon>Saccharomycotina</taxon>
        <taxon>Saccharomycetes</taxon>
        <taxon>Phaffomycetales</taxon>
        <taxon>Wickerhamomycetaceae</taxon>
        <taxon>Wickerhamomyces</taxon>
    </lineage>
</organism>
<sequence length="578" mass="66258">MTEVENYDASSLEVLLQELSDDLPSEIQSLLESPALHSDILKYLNDISSIESNDYLSSIPPTPAANRDGNIVEERTLVQDIAELEANQRSIDSKLKNLIIKSQGSIIENEIGLKDAYQSFDTEFAHNAKSLWRTFKDDDIDEIKDDQDQELQELEFDLDPTTKQDTFYQTISNIKNTQLNETEKHKNLSIVLDNMDQILNVLELPSLAGACIKAGYYSEALEISSYTRRLAIRFPNSDLVKEVEAGVKSEMSMMLTGLIRLLRTNLKQSSIIKILSYLRRIQPFSQSNNADEQLKRILLHSRYEFIKLELSSLLPLRESALHEKYLKRSIEVIREFCFGSIMTYKSIFADIDDFELEDVKIELEEVEQSEEQIPKVEKEEEVSTQAEASETKANNAKEEGDAAEKEFNDESKLDADSKDQKVEEGSEDNKEEDVPADSLEQKQDENKQTEQKDKSTDDADELKELKEPTPEKPIIKLLENRKQSNILLFEFVRNVLIELIQNLKVSLLEVHEKSIRDGLYLQLIYCSQSLGRIDENFSDLMTVTLLNAKDENSKHIIDRESWAVSIQKQQQLAKSLNR</sequence>
<dbReference type="PANTHER" id="PTHR21311">
    <property type="entry name" value="CONSERVED OLIGOMERIC GOLGI COMPLEX COMPONENT 8"/>
    <property type="match status" value="1"/>
</dbReference>
<evidence type="ECO:0000256" key="4">
    <source>
        <dbReference type="ARBA" id="ARBA00022448"/>
    </source>
</evidence>
<dbReference type="RefSeq" id="XP_019041822.1">
    <property type="nucleotide sequence ID" value="XM_019183032.1"/>
</dbReference>
<dbReference type="EMBL" id="KV454208">
    <property type="protein sequence ID" value="ODQ62615.1"/>
    <property type="molecule type" value="Genomic_DNA"/>
</dbReference>
<evidence type="ECO:0000256" key="7">
    <source>
        <dbReference type="ARBA" id="ARBA00023136"/>
    </source>
</evidence>
<evidence type="ECO:0000256" key="6">
    <source>
        <dbReference type="ARBA" id="ARBA00023034"/>
    </source>
</evidence>
<feature type="compositionally biased region" description="Basic and acidic residues" evidence="9">
    <location>
        <begin position="395"/>
        <end position="428"/>
    </location>
</feature>
<evidence type="ECO:0000256" key="8">
    <source>
        <dbReference type="ARBA" id="ARBA00031347"/>
    </source>
</evidence>
<dbReference type="GO" id="GO:0006891">
    <property type="term" value="P:intra-Golgi vesicle-mediated transport"/>
    <property type="evidence" value="ECO:0007669"/>
    <property type="project" value="TreeGrafter"/>
</dbReference>
<dbReference type="GO" id="GO:0000139">
    <property type="term" value="C:Golgi membrane"/>
    <property type="evidence" value="ECO:0007669"/>
    <property type="project" value="UniProtKB-SubCell"/>
</dbReference>
<feature type="region of interest" description="Disordered" evidence="9">
    <location>
        <begin position="365"/>
        <end position="467"/>
    </location>
</feature>
<feature type="compositionally biased region" description="Polar residues" evidence="9">
    <location>
        <begin position="383"/>
        <end position="394"/>
    </location>
</feature>
<comment type="subcellular location">
    <subcellularLocation>
        <location evidence="1">Golgi apparatus membrane</location>
        <topology evidence="1">Peripheral membrane protein</topology>
    </subcellularLocation>
</comment>
<dbReference type="GO" id="GO:0017119">
    <property type="term" value="C:Golgi transport complex"/>
    <property type="evidence" value="ECO:0007669"/>
    <property type="project" value="InterPro"/>
</dbReference>
<evidence type="ECO:0000256" key="2">
    <source>
        <dbReference type="ARBA" id="ARBA00006419"/>
    </source>
</evidence>
<reference evidence="10 11" key="1">
    <citation type="journal article" date="2016" name="Proc. Natl. Acad. Sci. U.S.A.">
        <title>Comparative genomics of biotechnologically important yeasts.</title>
        <authorList>
            <person name="Riley R."/>
            <person name="Haridas S."/>
            <person name="Wolfe K.H."/>
            <person name="Lopes M.R."/>
            <person name="Hittinger C.T."/>
            <person name="Goeker M."/>
            <person name="Salamov A.A."/>
            <person name="Wisecaver J.H."/>
            <person name="Long T.M."/>
            <person name="Calvey C.H."/>
            <person name="Aerts A.L."/>
            <person name="Barry K.W."/>
            <person name="Choi C."/>
            <person name="Clum A."/>
            <person name="Coughlan A.Y."/>
            <person name="Deshpande S."/>
            <person name="Douglass A.P."/>
            <person name="Hanson S.J."/>
            <person name="Klenk H.-P."/>
            <person name="LaButti K.M."/>
            <person name="Lapidus A."/>
            <person name="Lindquist E.A."/>
            <person name="Lipzen A.M."/>
            <person name="Meier-Kolthoff J.P."/>
            <person name="Ohm R.A."/>
            <person name="Otillar R.P."/>
            <person name="Pangilinan J.L."/>
            <person name="Peng Y."/>
            <person name="Rokas A."/>
            <person name="Rosa C.A."/>
            <person name="Scheuner C."/>
            <person name="Sibirny A.A."/>
            <person name="Slot J.C."/>
            <person name="Stielow J.B."/>
            <person name="Sun H."/>
            <person name="Kurtzman C.P."/>
            <person name="Blackwell M."/>
            <person name="Grigoriev I.V."/>
            <person name="Jeffries T.W."/>
        </authorList>
    </citation>
    <scope>NUCLEOTIDE SEQUENCE [LARGE SCALE GENOMIC DNA]</scope>
    <source>
        <strain evidence="11">ATCC 58044 / CBS 1984 / NCYC 433 / NRRL Y-366-8</strain>
    </source>
</reference>
<feature type="compositionally biased region" description="Basic and acidic residues" evidence="9">
    <location>
        <begin position="439"/>
        <end position="467"/>
    </location>
</feature>
<comment type="similarity">
    <text evidence="2">Belongs to the COG8 family.</text>
</comment>
<dbReference type="PANTHER" id="PTHR21311:SF0">
    <property type="entry name" value="CONSERVED OLIGOMERIC GOLGI COMPLEX SUBUNIT 8"/>
    <property type="match status" value="1"/>
</dbReference>
<proteinExistence type="inferred from homology"/>
<evidence type="ECO:0000313" key="11">
    <source>
        <dbReference type="Proteomes" id="UP000094112"/>
    </source>
</evidence>
<evidence type="ECO:0000256" key="3">
    <source>
        <dbReference type="ARBA" id="ARBA00020983"/>
    </source>
</evidence>
<keyword evidence="4" id="KW-0813">Transport</keyword>
<dbReference type="Proteomes" id="UP000094112">
    <property type="component" value="Unassembled WGS sequence"/>
</dbReference>
<keyword evidence="5" id="KW-0653">Protein transport</keyword>
<gene>
    <name evidence="10" type="ORF">WICANDRAFT_60673</name>
</gene>
<dbReference type="STRING" id="683960.A0A1E3PB15"/>
<dbReference type="OrthoDB" id="1661054at2759"/>
<keyword evidence="6" id="KW-0333">Golgi apparatus</keyword>
<evidence type="ECO:0000256" key="9">
    <source>
        <dbReference type="SAM" id="MobiDB-lite"/>
    </source>
</evidence>
<evidence type="ECO:0000256" key="1">
    <source>
        <dbReference type="ARBA" id="ARBA00004395"/>
    </source>
</evidence>
<dbReference type="InterPro" id="IPR007255">
    <property type="entry name" value="COG8"/>
</dbReference>
<evidence type="ECO:0000256" key="5">
    <source>
        <dbReference type="ARBA" id="ARBA00022927"/>
    </source>
</evidence>
<accession>A0A1E3PB15</accession>